<dbReference type="EMBL" id="JNVM01000037">
    <property type="protein sequence ID" value="KEQ22494.1"/>
    <property type="molecule type" value="Genomic_DNA"/>
</dbReference>
<dbReference type="AlphaFoldDB" id="A0A081NVM1"/>
<dbReference type="eggNOG" id="COG1846">
    <property type="taxonomic scope" value="Bacteria"/>
</dbReference>
<dbReference type="Gene3D" id="1.10.10.10">
    <property type="entry name" value="Winged helix-like DNA-binding domain superfamily/Winged helix DNA-binding domain"/>
    <property type="match status" value="1"/>
</dbReference>
<dbReference type="Pfam" id="PF12802">
    <property type="entry name" value="MarR_2"/>
    <property type="match status" value="1"/>
</dbReference>
<dbReference type="SMART" id="SM00347">
    <property type="entry name" value="HTH_MARR"/>
    <property type="match status" value="1"/>
</dbReference>
<dbReference type="SUPFAM" id="SSF46785">
    <property type="entry name" value="Winged helix' DNA-binding domain"/>
    <property type="match status" value="1"/>
</dbReference>
<dbReference type="InterPro" id="IPR000835">
    <property type="entry name" value="HTH_MarR-typ"/>
</dbReference>
<sequence>MERKTGNECTADQQLPALGIDPYLELMDKTAAQDADRKSIRMGLVMLWLSDNILDVMDVDLAPFGITESKLDMLLLLMLHEGRELITPSGIADRLGIRRASVTALLDWLEKRGWVSREQSAKDRRMIHVSITPEGRALVNQVLPTFWSTCASLLGDLDAEEHRVFEKILGKLHRSIETRIGVGR</sequence>
<protein>
    <submittedName>
        <fullName evidence="5">Transcriptional regulator</fullName>
    </submittedName>
</protein>
<name>A0A081NVM1_9BACL</name>
<evidence type="ECO:0000313" key="6">
    <source>
        <dbReference type="Proteomes" id="UP000028123"/>
    </source>
</evidence>
<dbReference type="PANTHER" id="PTHR42756:SF1">
    <property type="entry name" value="TRANSCRIPTIONAL REPRESSOR OF EMRAB OPERON"/>
    <property type="match status" value="1"/>
</dbReference>
<dbReference type="PRINTS" id="PR00598">
    <property type="entry name" value="HTHMARR"/>
</dbReference>
<dbReference type="PROSITE" id="PS50995">
    <property type="entry name" value="HTH_MARR_2"/>
    <property type="match status" value="1"/>
</dbReference>
<gene>
    <name evidence="5" type="ORF">ET33_23000</name>
</gene>
<keyword evidence="3" id="KW-0804">Transcription</keyword>
<keyword evidence="6" id="KW-1185">Reference proteome</keyword>
<reference evidence="5 6" key="1">
    <citation type="submission" date="2014-06" db="EMBL/GenBank/DDBJ databases">
        <title>Draft genome sequence of Paenibacillus sp. MSt1.</title>
        <authorList>
            <person name="Aw Y.K."/>
            <person name="Ong K.S."/>
            <person name="Gan H.M."/>
            <person name="Lee S.M."/>
        </authorList>
    </citation>
    <scope>NUCLEOTIDE SEQUENCE [LARGE SCALE GENOMIC DNA]</scope>
    <source>
        <strain evidence="5 6">MSt1</strain>
    </source>
</reference>
<evidence type="ECO:0000256" key="2">
    <source>
        <dbReference type="ARBA" id="ARBA00023125"/>
    </source>
</evidence>
<dbReference type="InterPro" id="IPR036390">
    <property type="entry name" value="WH_DNA-bd_sf"/>
</dbReference>
<evidence type="ECO:0000256" key="1">
    <source>
        <dbReference type="ARBA" id="ARBA00023015"/>
    </source>
</evidence>
<dbReference type="RefSeq" id="WP_036691164.1">
    <property type="nucleotide sequence ID" value="NZ_JNVM01000037.1"/>
</dbReference>
<dbReference type="GO" id="GO:0003677">
    <property type="term" value="F:DNA binding"/>
    <property type="evidence" value="ECO:0007669"/>
    <property type="project" value="UniProtKB-KW"/>
</dbReference>
<accession>A0A081NVM1</accession>
<dbReference type="GO" id="GO:0003700">
    <property type="term" value="F:DNA-binding transcription factor activity"/>
    <property type="evidence" value="ECO:0007669"/>
    <property type="project" value="InterPro"/>
</dbReference>
<keyword evidence="2" id="KW-0238">DNA-binding</keyword>
<dbReference type="PANTHER" id="PTHR42756">
    <property type="entry name" value="TRANSCRIPTIONAL REGULATOR, MARR"/>
    <property type="match status" value="1"/>
</dbReference>
<dbReference type="Proteomes" id="UP000028123">
    <property type="component" value="Unassembled WGS sequence"/>
</dbReference>
<organism evidence="5 6">
    <name type="scientific">Paenibacillus tyrfis</name>
    <dbReference type="NCBI Taxonomy" id="1501230"/>
    <lineage>
        <taxon>Bacteria</taxon>
        <taxon>Bacillati</taxon>
        <taxon>Bacillota</taxon>
        <taxon>Bacilli</taxon>
        <taxon>Bacillales</taxon>
        <taxon>Paenibacillaceae</taxon>
        <taxon>Paenibacillus</taxon>
    </lineage>
</organism>
<evidence type="ECO:0000313" key="5">
    <source>
        <dbReference type="EMBL" id="KEQ22494.1"/>
    </source>
</evidence>
<keyword evidence="1" id="KW-0805">Transcription regulation</keyword>
<evidence type="ECO:0000259" key="4">
    <source>
        <dbReference type="PROSITE" id="PS50995"/>
    </source>
</evidence>
<dbReference type="InterPro" id="IPR036388">
    <property type="entry name" value="WH-like_DNA-bd_sf"/>
</dbReference>
<feature type="domain" description="HTH marR-type" evidence="4">
    <location>
        <begin position="39"/>
        <end position="174"/>
    </location>
</feature>
<proteinExistence type="predicted"/>
<dbReference type="OrthoDB" id="2732348at2"/>
<comment type="caution">
    <text evidence="5">The sequence shown here is derived from an EMBL/GenBank/DDBJ whole genome shotgun (WGS) entry which is preliminary data.</text>
</comment>
<evidence type="ECO:0000256" key="3">
    <source>
        <dbReference type="ARBA" id="ARBA00023163"/>
    </source>
</evidence>